<feature type="binding site" evidence="2">
    <location>
        <begin position="120"/>
        <end position="121"/>
    </location>
    <ligand>
        <name>CoA</name>
        <dbReference type="ChEBI" id="CHEBI:57287"/>
    </ligand>
</feature>
<dbReference type="InterPro" id="IPR003542">
    <property type="entry name" value="Enbac_synth_compD-like"/>
</dbReference>
<keyword evidence="8" id="KW-1185">Reference proteome</keyword>
<keyword evidence="3" id="KW-0479">Metal-binding</keyword>
<evidence type="ECO:0000313" key="8">
    <source>
        <dbReference type="Proteomes" id="UP000017984"/>
    </source>
</evidence>
<dbReference type="Pfam" id="PF17837">
    <property type="entry name" value="4PPT_N"/>
    <property type="match status" value="1"/>
</dbReference>
<feature type="binding site" evidence="2">
    <location>
        <position position="77"/>
    </location>
    <ligand>
        <name>CoA</name>
        <dbReference type="ChEBI" id="CHEBI:57287"/>
    </ligand>
</feature>
<dbReference type="PRINTS" id="PR01399">
    <property type="entry name" value="ENTSNTHTASED"/>
</dbReference>
<feature type="binding site" evidence="2">
    <location>
        <position position="142"/>
    </location>
    <ligand>
        <name>CoA</name>
        <dbReference type="ChEBI" id="CHEBI:57287"/>
    </ligand>
</feature>
<dbReference type="Gene3D" id="3.90.470.20">
    <property type="entry name" value="4'-phosphopantetheinyl transferase domain"/>
    <property type="match status" value="1"/>
</dbReference>
<keyword evidence="1" id="KW-0808">Transferase</keyword>
<protein>
    <recommendedName>
        <fullName evidence="9">4'-phosphopantetheinyl transferase domain-containing protein</fullName>
    </recommendedName>
</protein>
<evidence type="ECO:0000256" key="2">
    <source>
        <dbReference type="PIRSR" id="PIRSR603542-1"/>
    </source>
</evidence>
<dbReference type="Pfam" id="PF01648">
    <property type="entry name" value="ACPS"/>
    <property type="match status" value="1"/>
</dbReference>
<feature type="binding site" evidence="2">
    <location>
        <position position="85"/>
    </location>
    <ligand>
        <name>CoA</name>
        <dbReference type="ChEBI" id="CHEBI:57287"/>
    </ligand>
</feature>
<dbReference type="Proteomes" id="UP000017984">
    <property type="component" value="Chromosome"/>
</dbReference>
<dbReference type="SUPFAM" id="SSF56214">
    <property type="entry name" value="4'-phosphopantetheinyl transferase"/>
    <property type="match status" value="1"/>
</dbReference>
<feature type="binding site" evidence="3">
    <location>
        <position position="142"/>
    </location>
    <ligand>
        <name>Mg(2+)</name>
        <dbReference type="ChEBI" id="CHEBI:18420"/>
    </ligand>
</feature>
<feature type="region of interest" description="Disordered" evidence="4">
    <location>
        <begin position="1"/>
        <end position="23"/>
    </location>
</feature>
<dbReference type="InterPro" id="IPR037143">
    <property type="entry name" value="4-PPantetheinyl_Trfase_dom_sf"/>
</dbReference>
<feature type="domain" description="4'-phosphopantetheinyl transferase" evidence="5">
    <location>
        <begin position="139"/>
        <end position="213"/>
    </location>
</feature>
<dbReference type="GO" id="GO:0005886">
    <property type="term" value="C:plasma membrane"/>
    <property type="evidence" value="ECO:0007669"/>
    <property type="project" value="TreeGrafter"/>
</dbReference>
<evidence type="ECO:0000313" key="7">
    <source>
        <dbReference type="EMBL" id="EST34163.1"/>
    </source>
</evidence>
<dbReference type="GO" id="GO:0009366">
    <property type="term" value="C:enterobactin synthetase complex"/>
    <property type="evidence" value="ECO:0007669"/>
    <property type="project" value="InterPro"/>
</dbReference>
<dbReference type="InterPro" id="IPR041354">
    <property type="entry name" value="4PPT_N"/>
</dbReference>
<feature type="binding site" evidence="2">
    <location>
        <position position="188"/>
    </location>
    <ligand>
        <name>CoA</name>
        <dbReference type="ChEBI" id="CHEBI:57287"/>
    </ligand>
</feature>
<dbReference type="GO" id="GO:0000287">
    <property type="term" value="F:magnesium ion binding"/>
    <property type="evidence" value="ECO:0007669"/>
    <property type="project" value="InterPro"/>
</dbReference>
<dbReference type="EMBL" id="AWQX01000088">
    <property type="protein sequence ID" value="EST34163.1"/>
    <property type="molecule type" value="Genomic_DNA"/>
</dbReference>
<dbReference type="PANTHER" id="PTHR38096">
    <property type="entry name" value="ENTEROBACTIN SYNTHASE COMPONENT D"/>
    <property type="match status" value="1"/>
</dbReference>
<dbReference type="PATRIC" id="fig|1352936.5.peg.2414"/>
<gene>
    <name evidence="7" type="ORF">M878_11375</name>
</gene>
<accession>V6KQ80</accession>
<dbReference type="HOGENOM" id="CLU_1102317_0_0_11"/>
<feature type="binding site" evidence="2">
    <location>
        <position position="192"/>
    </location>
    <ligand>
        <name>CoA</name>
        <dbReference type="ChEBI" id="CHEBI:57287"/>
    </ligand>
</feature>
<feature type="domain" description="4'-phosphopantetheinyl transferase N-terminal" evidence="6">
    <location>
        <begin position="66"/>
        <end position="131"/>
    </location>
</feature>
<dbReference type="InterPro" id="IPR008278">
    <property type="entry name" value="4-PPantetheinyl_Trfase_dom"/>
</dbReference>
<comment type="cofactor">
    <cofactor evidence="3">
        <name>Mg(2+)</name>
        <dbReference type="ChEBI" id="CHEBI:18420"/>
    </cofactor>
</comment>
<dbReference type="GO" id="GO:0009239">
    <property type="term" value="P:enterobactin biosynthetic process"/>
    <property type="evidence" value="ECO:0007669"/>
    <property type="project" value="InterPro"/>
</dbReference>
<dbReference type="PANTHER" id="PTHR38096:SF1">
    <property type="entry name" value="ENTEROBACTIN SYNTHASE COMPONENT D"/>
    <property type="match status" value="1"/>
</dbReference>
<dbReference type="AlphaFoldDB" id="V6KQ80"/>
<evidence type="ECO:0000259" key="6">
    <source>
        <dbReference type="Pfam" id="PF17837"/>
    </source>
</evidence>
<evidence type="ECO:0000259" key="5">
    <source>
        <dbReference type="Pfam" id="PF01648"/>
    </source>
</evidence>
<organism evidence="7 8">
    <name type="scientific">Streptomyces roseochromogenus subsp. oscitans DS 12.976</name>
    <dbReference type="NCBI Taxonomy" id="1352936"/>
    <lineage>
        <taxon>Bacteria</taxon>
        <taxon>Bacillati</taxon>
        <taxon>Actinomycetota</taxon>
        <taxon>Actinomycetes</taxon>
        <taxon>Kitasatosporales</taxon>
        <taxon>Streptomycetaceae</taxon>
        <taxon>Streptomyces</taxon>
    </lineage>
</organism>
<sequence>MPPEPWSTARSGRGRGDTVRAPVPQGRVSSLADAVRALRPLLSAQGLALGLAGTEETALLPGGPAERGLARCMGAARRQEFLAGRWALRRALDAVGCPAPDISYEGRRPKVPDRTVASLTHSGGTAVALAARRDTCRTVGVDLELHQLPLEAAHLVLTPREAGWLEATAAGDPAAARRLLHTVFSAKEAVFKALAALPGGAASPRTLRDIAVRPVPHGFEAWQHGQAGPVLRTRVRWVAGAVLCWTVLPAAG</sequence>
<keyword evidence="3" id="KW-0460">Magnesium</keyword>
<evidence type="ECO:0000256" key="3">
    <source>
        <dbReference type="PIRSR" id="PIRSR603542-2"/>
    </source>
</evidence>
<dbReference type="GO" id="GO:0008897">
    <property type="term" value="F:holo-[acyl-carrier-protein] synthase activity"/>
    <property type="evidence" value="ECO:0007669"/>
    <property type="project" value="InterPro"/>
</dbReference>
<evidence type="ECO:0008006" key="9">
    <source>
        <dbReference type="Google" id="ProtNLM"/>
    </source>
</evidence>
<comment type="caution">
    <text evidence="7">The sequence shown here is derived from an EMBL/GenBank/DDBJ whole genome shotgun (WGS) entry which is preliminary data.</text>
</comment>
<evidence type="ECO:0000256" key="4">
    <source>
        <dbReference type="SAM" id="MobiDB-lite"/>
    </source>
</evidence>
<proteinExistence type="predicted"/>
<evidence type="ECO:0000256" key="1">
    <source>
        <dbReference type="ARBA" id="ARBA00022679"/>
    </source>
</evidence>
<dbReference type="STRING" id="1352936.M878_11375"/>
<name>V6KQ80_STRRC</name>
<reference evidence="7 8" key="1">
    <citation type="journal article" date="2014" name="Genome Announc.">
        <title>Draft Genome Sequence of Streptomyces roseochromogenes subsp. oscitans DS 12.976, Producer of the Aminocoumarin Antibiotic Clorobiocin.</title>
        <authorList>
            <person name="Ruckert C."/>
            <person name="Kalinowski J."/>
            <person name="Heide L."/>
            <person name="Apel A.K."/>
        </authorList>
    </citation>
    <scope>NUCLEOTIDE SEQUENCE [LARGE SCALE GENOMIC DNA]</scope>
    <source>
        <strain evidence="7 8">DS 12.976</strain>
    </source>
</reference>
<feature type="binding site" evidence="3">
    <location>
        <position position="144"/>
    </location>
    <ligand>
        <name>Mg(2+)</name>
        <dbReference type="ChEBI" id="CHEBI:18420"/>
    </ligand>
</feature>